<dbReference type="Proteomes" id="UP001497516">
    <property type="component" value="Chromosome 8"/>
</dbReference>
<organism evidence="2 3">
    <name type="scientific">Linum trigynum</name>
    <dbReference type="NCBI Taxonomy" id="586398"/>
    <lineage>
        <taxon>Eukaryota</taxon>
        <taxon>Viridiplantae</taxon>
        <taxon>Streptophyta</taxon>
        <taxon>Embryophyta</taxon>
        <taxon>Tracheophyta</taxon>
        <taxon>Spermatophyta</taxon>
        <taxon>Magnoliopsida</taxon>
        <taxon>eudicotyledons</taxon>
        <taxon>Gunneridae</taxon>
        <taxon>Pentapetalae</taxon>
        <taxon>rosids</taxon>
        <taxon>fabids</taxon>
        <taxon>Malpighiales</taxon>
        <taxon>Linaceae</taxon>
        <taxon>Linum</taxon>
    </lineage>
</organism>
<evidence type="ECO:0000313" key="3">
    <source>
        <dbReference type="Proteomes" id="UP001497516"/>
    </source>
</evidence>
<proteinExistence type="predicted"/>
<name>A0AAV2G7Z3_9ROSI</name>
<sequence>MKSSSLLSNHASRRIIVGEAVRIIAVDPNCWMNSGDHREIGASQFAPPKPNLPLGTSANPSQERVSPSGKRRGGID</sequence>
<evidence type="ECO:0000256" key="1">
    <source>
        <dbReference type="SAM" id="MobiDB-lite"/>
    </source>
</evidence>
<accession>A0AAV2G7Z3</accession>
<dbReference type="EMBL" id="OZ034821">
    <property type="protein sequence ID" value="CAL1406287.1"/>
    <property type="molecule type" value="Genomic_DNA"/>
</dbReference>
<reference evidence="2 3" key="1">
    <citation type="submission" date="2024-04" db="EMBL/GenBank/DDBJ databases">
        <authorList>
            <person name="Fracassetti M."/>
        </authorList>
    </citation>
    <scope>NUCLEOTIDE SEQUENCE [LARGE SCALE GENOMIC DNA]</scope>
</reference>
<protein>
    <submittedName>
        <fullName evidence="2">Uncharacterized protein</fullName>
    </submittedName>
</protein>
<dbReference type="AlphaFoldDB" id="A0AAV2G7Z3"/>
<evidence type="ECO:0000313" key="2">
    <source>
        <dbReference type="EMBL" id="CAL1406287.1"/>
    </source>
</evidence>
<gene>
    <name evidence="2" type="ORF">LTRI10_LOCUS46023</name>
</gene>
<feature type="compositionally biased region" description="Polar residues" evidence="1">
    <location>
        <begin position="54"/>
        <end position="65"/>
    </location>
</feature>
<keyword evidence="3" id="KW-1185">Reference proteome</keyword>
<feature type="region of interest" description="Disordered" evidence="1">
    <location>
        <begin position="35"/>
        <end position="76"/>
    </location>
</feature>